<dbReference type="GO" id="GO:0006313">
    <property type="term" value="P:DNA transposition"/>
    <property type="evidence" value="ECO:0007669"/>
    <property type="project" value="InterPro"/>
</dbReference>
<name>A0A2S8FZR9_9BACT</name>
<evidence type="ECO:0000259" key="1">
    <source>
        <dbReference type="SMART" id="SM01321"/>
    </source>
</evidence>
<dbReference type="PANTHER" id="PTHR33360:SF2">
    <property type="entry name" value="TRANSPOSASE FOR INSERTION SEQUENCE ELEMENT IS200"/>
    <property type="match status" value="1"/>
</dbReference>
<reference evidence="2 3" key="1">
    <citation type="submission" date="2018-02" db="EMBL/GenBank/DDBJ databases">
        <title>Comparative genomes isolates from brazilian mangrove.</title>
        <authorList>
            <person name="Araujo J.E."/>
            <person name="Taketani R.G."/>
            <person name="Silva M.C.P."/>
            <person name="Loureco M.V."/>
            <person name="Andreote F.D."/>
        </authorList>
    </citation>
    <scope>NUCLEOTIDE SEQUENCE [LARGE SCALE GENOMIC DNA]</scope>
    <source>
        <strain evidence="2 3">Hex-1 MGV</strain>
    </source>
</reference>
<proteinExistence type="predicted"/>
<comment type="caution">
    <text evidence="2">The sequence shown here is derived from an EMBL/GenBank/DDBJ whole genome shotgun (WGS) entry which is preliminary data.</text>
</comment>
<protein>
    <submittedName>
        <fullName evidence="2">Transposase</fullName>
    </submittedName>
</protein>
<dbReference type="PANTHER" id="PTHR33360">
    <property type="entry name" value="TRANSPOSASE FOR INSERTION SEQUENCE ELEMENT IS200"/>
    <property type="match status" value="1"/>
</dbReference>
<evidence type="ECO:0000313" key="2">
    <source>
        <dbReference type="EMBL" id="PQO37560.1"/>
    </source>
</evidence>
<dbReference type="GO" id="GO:0004803">
    <property type="term" value="F:transposase activity"/>
    <property type="evidence" value="ECO:0007669"/>
    <property type="project" value="InterPro"/>
</dbReference>
<organism evidence="2 3">
    <name type="scientific">Blastopirellula marina</name>
    <dbReference type="NCBI Taxonomy" id="124"/>
    <lineage>
        <taxon>Bacteria</taxon>
        <taxon>Pseudomonadati</taxon>
        <taxon>Planctomycetota</taxon>
        <taxon>Planctomycetia</taxon>
        <taxon>Pirellulales</taxon>
        <taxon>Pirellulaceae</taxon>
        <taxon>Blastopirellula</taxon>
    </lineage>
</organism>
<dbReference type="InterPro" id="IPR036515">
    <property type="entry name" value="Transposase_17_sf"/>
</dbReference>
<dbReference type="GO" id="GO:0003677">
    <property type="term" value="F:DNA binding"/>
    <property type="evidence" value="ECO:0007669"/>
    <property type="project" value="InterPro"/>
</dbReference>
<dbReference type="EMBL" id="PUHY01000005">
    <property type="protein sequence ID" value="PQO37560.1"/>
    <property type="molecule type" value="Genomic_DNA"/>
</dbReference>
<dbReference type="Proteomes" id="UP000238322">
    <property type="component" value="Unassembled WGS sequence"/>
</dbReference>
<gene>
    <name evidence="2" type="ORF">C5Y83_06340</name>
</gene>
<evidence type="ECO:0000313" key="3">
    <source>
        <dbReference type="Proteomes" id="UP000238322"/>
    </source>
</evidence>
<dbReference type="OrthoDB" id="9798161at2"/>
<sequence>MPQSFANLLIHVIFSTKHRRNSIDDEWSTRLYEYLSGTLRKLGSPLIVGGGMPDHVHLLVSLSRETSVVELVRNVKANSSRWIHETIPNRSDFAWQAGYAAFSVSESAVMDVRQYIEQQQKHHQTRSFRDELLTFLDKHRIKYDEKYVWE</sequence>
<dbReference type="AlphaFoldDB" id="A0A2S8FZR9"/>
<dbReference type="Pfam" id="PF01797">
    <property type="entry name" value="Y1_Tnp"/>
    <property type="match status" value="1"/>
</dbReference>
<dbReference type="SUPFAM" id="SSF143422">
    <property type="entry name" value="Transposase IS200-like"/>
    <property type="match status" value="1"/>
</dbReference>
<dbReference type="InterPro" id="IPR002686">
    <property type="entry name" value="Transposase_17"/>
</dbReference>
<dbReference type="NCBIfam" id="NF033573">
    <property type="entry name" value="transpos_IS200"/>
    <property type="match status" value="1"/>
</dbReference>
<feature type="domain" description="Transposase IS200-like" evidence="1">
    <location>
        <begin position="5"/>
        <end position="119"/>
    </location>
</feature>
<dbReference type="SMART" id="SM01321">
    <property type="entry name" value="Y1_Tnp"/>
    <property type="match status" value="1"/>
</dbReference>
<dbReference type="RefSeq" id="WP_105328809.1">
    <property type="nucleotide sequence ID" value="NZ_PUHY01000005.1"/>
</dbReference>
<dbReference type="Gene3D" id="3.30.70.1290">
    <property type="entry name" value="Transposase IS200-like"/>
    <property type="match status" value="1"/>
</dbReference>
<accession>A0A2S8FZR9</accession>